<feature type="compositionally biased region" description="Low complexity" evidence="1">
    <location>
        <begin position="8"/>
        <end position="18"/>
    </location>
</feature>
<feature type="region of interest" description="Disordered" evidence="1">
    <location>
        <begin position="1"/>
        <end position="30"/>
    </location>
</feature>
<dbReference type="Proteomes" id="UP000695022">
    <property type="component" value="Unplaced"/>
</dbReference>
<protein>
    <submittedName>
        <fullName evidence="4">Acetyl-CoA carboxylase-like</fullName>
    </submittedName>
</protein>
<dbReference type="PANTHER" id="PTHR45728:SF3">
    <property type="entry name" value="ACETYL-COA CARBOXYLASE"/>
    <property type="match status" value="1"/>
</dbReference>
<dbReference type="Gene3D" id="3.40.50.20">
    <property type="match status" value="1"/>
</dbReference>
<dbReference type="InterPro" id="IPR005481">
    <property type="entry name" value="BC-like_N"/>
</dbReference>
<evidence type="ECO:0000313" key="3">
    <source>
        <dbReference type="Proteomes" id="UP000695022"/>
    </source>
</evidence>
<dbReference type="InterPro" id="IPR016185">
    <property type="entry name" value="PreATP-grasp_dom_sf"/>
</dbReference>
<reference evidence="4" key="1">
    <citation type="submission" date="2025-08" db="UniProtKB">
        <authorList>
            <consortium name="RefSeq"/>
        </authorList>
    </citation>
    <scope>IDENTIFICATION</scope>
</reference>
<proteinExistence type="predicted"/>
<sequence>MPTPNPNSDSSTAPSISSDNGREGEQTPVTASCAGRLRTVQSAEPIRHSMSGFSLFKMGKDQKRMEFTVATPEEYVHRFEGKRVINKILIANNGIAAVKCMRSIRRWSYELFKNERAIRFVVMVTPEDLKANADFVYKPCGPNGSWAGKRQDDYSNVKGWTDYTQCYNPEILDVLNKLHARDDGAGHACT</sequence>
<organism evidence="3 4">
    <name type="scientific">Priapulus caudatus</name>
    <name type="common">Priapulid worm</name>
    <dbReference type="NCBI Taxonomy" id="37621"/>
    <lineage>
        <taxon>Eukaryota</taxon>
        <taxon>Metazoa</taxon>
        <taxon>Ecdysozoa</taxon>
        <taxon>Scalidophora</taxon>
        <taxon>Priapulida</taxon>
        <taxon>Priapulimorpha</taxon>
        <taxon>Priapulimorphida</taxon>
        <taxon>Priapulidae</taxon>
        <taxon>Priapulus</taxon>
    </lineage>
</organism>
<feature type="domain" description="Biotin carboxylase-like N-terminal" evidence="2">
    <location>
        <begin position="85"/>
        <end position="131"/>
    </location>
</feature>
<dbReference type="Pfam" id="PF00289">
    <property type="entry name" value="Biotin_carb_N"/>
    <property type="match status" value="1"/>
</dbReference>
<dbReference type="GeneID" id="106810293"/>
<keyword evidence="3" id="KW-1185">Reference proteome</keyword>
<evidence type="ECO:0000259" key="2">
    <source>
        <dbReference type="Pfam" id="PF00289"/>
    </source>
</evidence>
<dbReference type="InterPro" id="IPR049076">
    <property type="entry name" value="ACCA"/>
</dbReference>
<gene>
    <name evidence="4" type="primary">LOC106810293</name>
</gene>
<evidence type="ECO:0000256" key="1">
    <source>
        <dbReference type="SAM" id="MobiDB-lite"/>
    </source>
</evidence>
<dbReference type="RefSeq" id="XP_014669086.1">
    <property type="nucleotide sequence ID" value="XM_014813600.1"/>
</dbReference>
<accession>A0ABM1EA65</accession>
<dbReference type="PANTHER" id="PTHR45728">
    <property type="entry name" value="ACETYL-COA CARBOXYLASE, ISOFORM A"/>
    <property type="match status" value="1"/>
</dbReference>
<name>A0ABM1EA65_PRICU</name>
<evidence type="ECO:0000313" key="4">
    <source>
        <dbReference type="RefSeq" id="XP_014669086.1"/>
    </source>
</evidence>
<dbReference type="SUPFAM" id="SSF52440">
    <property type="entry name" value="PreATP-grasp domain"/>
    <property type="match status" value="1"/>
</dbReference>